<dbReference type="RefSeq" id="WP_167193091.1">
    <property type="nucleotide sequence ID" value="NZ_JAAORB010000003.1"/>
</dbReference>
<proteinExistence type="predicted"/>
<evidence type="ECO:0000313" key="4">
    <source>
        <dbReference type="Proteomes" id="UP000639775"/>
    </source>
</evidence>
<dbReference type="Proteomes" id="UP000639775">
    <property type="component" value="Unassembled WGS sequence"/>
</dbReference>
<accession>A0A967B8P6</accession>
<sequence length="120" mass="12539">MTKSANTPARRVLPLVIGAALTATALPATAGERTVIEQLPTQISKSAFQSLSGPELYQIDIAHKRGQRVQIGDYSPSQSRAAVDKALTSGETNGVSRNTLGTSGNKTGSPHFPGTTPNPR</sequence>
<gene>
    <name evidence="3" type="ORF">HAT86_02575</name>
</gene>
<protein>
    <recommendedName>
        <fullName evidence="5">DUF4148 domain-containing protein</fullName>
    </recommendedName>
</protein>
<dbReference type="EMBL" id="JAAORB010000003">
    <property type="protein sequence ID" value="NHQ73350.1"/>
    <property type="molecule type" value="Genomic_DNA"/>
</dbReference>
<evidence type="ECO:0000256" key="2">
    <source>
        <dbReference type="SAM" id="SignalP"/>
    </source>
</evidence>
<reference evidence="3" key="1">
    <citation type="submission" date="2020-03" db="EMBL/GenBank/DDBJ databases">
        <title>Roseovarius gahaiensis sp. nov., isolated from Gahai Saline Lake, China.</title>
        <authorList>
            <person name="Sun X."/>
        </authorList>
    </citation>
    <scope>NUCLEOTIDE SEQUENCE</scope>
    <source>
        <strain evidence="3">GH877</strain>
    </source>
</reference>
<keyword evidence="2" id="KW-0732">Signal</keyword>
<feature type="signal peptide" evidence="2">
    <location>
        <begin position="1"/>
        <end position="30"/>
    </location>
</feature>
<feature type="region of interest" description="Disordered" evidence="1">
    <location>
        <begin position="71"/>
        <end position="120"/>
    </location>
</feature>
<comment type="caution">
    <text evidence="3">The sequence shown here is derived from an EMBL/GenBank/DDBJ whole genome shotgun (WGS) entry which is preliminary data.</text>
</comment>
<evidence type="ECO:0000256" key="1">
    <source>
        <dbReference type="SAM" id="MobiDB-lite"/>
    </source>
</evidence>
<evidence type="ECO:0008006" key="5">
    <source>
        <dbReference type="Google" id="ProtNLM"/>
    </source>
</evidence>
<evidence type="ECO:0000313" key="3">
    <source>
        <dbReference type="EMBL" id="NHQ73350.1"/>
    </source>
</evidence>
<keyword evidence="4" id="KW-1185">Reference proteome</keyword>
<name>A0A967B8P6_9RHOB</name>
<feature type="compositionally biased region" description="Polar residues" evidence="1">
    <location>
        <begin position="89"/>
        <end position="108"/>
    </location>
</feature>
<organism evidence="3 4">
    <name type="scientific">Roseovarius gahaiensis</name>
    <dbReference type="NCBI Taxonomy" id="2716691"/>
    <lineage>
        <taxon>Bacteria</taxon>
        <taxon>Pseudomonadati</taxon>
        <taxon>Pseudomonadota</taxon>
        <taxon>Alphaproteobacteria</taxon>
        <taxon>Rhodobacterales</taxon>
        <taxon>Roseobacteraceae</taxon>
        <taxon>Roseovarius</taxon>
    </lineage>
</organism>
<dbReference type="AlphaFoldDB" id="A0A967B8P6"/>
<feature type="chain" id="PRO_5038134313" description="DUF4148 domain-containing protein" evidence="2">
    <location>
        <begin position="31"/>
        <end position="120"/>
    </location>
</feature>